<feature type="transmembrane region" description="Helical" evidence="1">
    <location>
        <begin position="407"/>
        <end position="428"/>
    </location>
</feature>
<feature type="transmembrane region" description="Helical" evidence="1">
    <location>
        <begin position="465"/>
        <end position="485"/>
    </location>
</feature>
<name>A0A4R8IPY5_9GAMM</name>
<sequence>MALLLNVLLALTLLWPIILGLLRVYPPTAYVARRLLPLTLFLPLLLVVLPGVEAVLPLPGVLLDSVLARDTTTRLFLLLIVLLLGPVMFQAPAMHGSGGRRLLFELLLLLFITALLVLVLSAGVLLFFSAATLAGYALYGMLMCGASTAGRRAGHVLVVLLVISDLVIFELLLLLAKFDVDLGFAPLRQTLAGMPDQIFLFTLMLTGFGIKAGLIGLHLWLAPVWVTARPLLRLAVLAFMLCAGLLAWLRLLPLGQLHWPAVGQVVQWLALAMSGYALITGLLQSRQAARWAHVVLLFFGLWLAVLAMLLIRPESITAFAPIWHFVLFACVPALGALALIGQYRAPATLSGFAVVNLVMAVLMLLAVVPANGGLSGMALYAGGMAVVVLAMQALTRQRVMSNAMSRGTRIAVLILLNAAALSWLAGGLRLSVETLWPAIGWLLGAALAGWLFGKLGRGRAKLPPGDILVIIRPVLNGFVGGGYWLGEVVLPRWRSVLMQRVQQGWQQLAQLAIWQVLEIRLARWETAILLLLIVALVMSVFSG</sequence>
<reference evidence="2 3" key="1">
    <citation type="submission" date="2019-03" db="EMBL/GenBank/DDBJ databases">
        <title>Genomic Encyclopedia of Type Strains, Phase IV (KMG-IV): sequencing the most valuable type-strain genomes for metagenomic binning, comparative biology and taxonomic classification.</title>
        <authorList>
            <person name="Goeker M."/>
        </authorList>
    </citation>
    <scope>NUCLEOTIDE SEQUENCE [LARGE SCALE GENOMIC DNA]</scope>
    <source>
        <strain evidence="2 3">DSM 16326</strain>
    </source>
</reference>
<feature type="transmembrane region" description="Helical" evidence="1">
    <location>
        <begin position="374"/>
        <end position="395"/>
    </location>
</feature>
<keyword evidence="3" id="KW-1185">Reference proteome</keyword>
<feature type="transmembrane region" description="Helical" evidence="1">
    <location>
        <begin position="257"/>
        <end position="279"/>
    </location>
</feature>
<feature type="transmembrane region" description="Helical" evidence="1">
    <location>
        <begin position="434"/>
        <end position="453"/>
    </location>
</feature>
<accession>A0A4R8IPY5</accession>
<evidence type="ECO:0000313" key="2">
    <source>
        <dbReference type="EMBL" id="TDY02608.1"/>
    </source>
</evidence>
<feature type="transmembrane region" description="Helical" evidence="1">
    <location>
        <begin position="36"/>
        <end position="63"/>
    </location>
</feature>
<organism evidence="2 3">
    <name type="scientific">Thiohalophilus thiocyanatoxydans</name>
    <dbReference type="NCBI Taxonomy" id="381308"/>
    <lineage>
        <taxon>Bacteria</taxon>
        <taxon>Pseudomonadati</taxon>
        <taxon>Pseudomonadota</taxon>
        <taxon>Gammaproteobacteria</taxon>
        <taxon>Thiohalomonadales</taxon>
        <taxon>Thiohalophilaceae</taxon>
        <taxon>Thiohalophilus</taxon>
    </lineage>
</organism>
<feature type="transmembrane region" description="Helical" evidence="1">
    <location>
        <begin position="106"/>
        <end position="136"/>
    </location>
</feature>
<keyword evidence="1" id="KW-0812">Transmembrane</keyword>
<dbReference type="OrthoDB" id="9768329at2"/>
<feature type="transmembrane region" description="Helical" evidence="1">
    <location>
        <begin position="231"/>
        <end position="251"/>
    </location>
</feature>
<evidence type="ECO:0000313" key="3">
    <source>
        <dbReference type="Proteomes" id="UP000294914"/>
    </source>
</evidence>
<feature type="transmembrane region" description="Helical" evidence="1">
    <location>
        <begin position="75"/>
        <end position="94"/>
    </location>
</feature>
<feature type="transmembrane region" description="Helical" evidence="1">
    <location>
        <begin position="521"/>
        <end position="541"/>
    </location>
</feature>
<evidence type="ECO:0000256" key="1">
    <source>
        <dbReference type="SAM" id="Phobius"/>
    </source>
</evidence>
<gene>
    <name evidence="2" type="ORF">EDC23_0983</name>
</gene>
<dbReference type="EMBL" id="SOQX01000002">
    <property type="protein sequence ID" value="TDY02608.1"/>
    <property type="molecule type" value="Genomic_DNA"/>
</dbReference>
<keyword evidence="1" id="KW-0472">Membrane</keyword>
<dbReference type="AlphaFoldDB" id="A0A4R8IPY5"/>
<feature type="transmembrane region" description="Helical" evidence="1">
    <location>
        <begin position="347"/>
        <end position="368"/>
    </location>
</feature>
<feature type="transmembrane region" description="Helical" evidence="1">
    <location>
        <begin position="291"/>
        <end position="310"/>
    </location>
</feature>
<proteinExistence type="predicted"/>
<feature type="transmembrane region" description="Helical" evidence="1">
    <location>
        <begin position="156"/>
        <end position="178"/>
    </location>
</feature>
<evidence type="ECO:0008006" key="4">
    <source>
        <dbReference type="Google" id="ProtNLM"/>
    </source>
</evidence>
<dbReference type="RefSeq" id="WP_134081727.1">
    <property type="nucleotide sequence ID" value="NZ_SOQX01000002.1"/>
</dbReference>
<dbReference type="Proteomes" id="UP000294914">
    <property type="component" value="Unassembled WGS sequence"/>
</dbReference>
<comment type="caution">
    <text evidence="2">The sequence shown here is derived from an EMBL/GenBank/DDBJ whole genome shotgun (WGS) entry which is preliminary data.</text>
</comment>
<keyword evidence="1" id="KW-1133">Transmembrane helix</keyword>
<protein>
    <recommendedName>
        <fullName evidence="4">Formate hydrogenlyase subunit 3/multisubunit Na+/H+ antiporter MnhD subunit</fullName>
    </recommendedName>
</protein>
<feature type="transmembrane region" description="Helical" evidence="1">
    <location>
        <begin position="198"/>
        <end position="219"/>
    </location>
</feature>
<feature type="transmembrane region" description="Helical" evidence="1">
    <location>
        <begin position="322"/>
        <end position="340"/>
    </location>
</feature>